<dbReference type="GO" id="GO:0003677">
    <property type="term" value="F:DNA binding"/>
    <property type="evidence" value="ECO:0007669"/>
    <property type="project" value="UniProtKB-KW"/>
</dbReference>
<dbReference type="Proteomes" id="UP000232883">
    <property type="component" value="Chromosome"/>
</dbReference>
<reference evidence="3 4" key="1">
    <citation type="submission" date="2017-11" db="EMBL/GenBank/DDBJ databases">
        <title>Taxonomic description and genome sequences of Spirosoma HA7 sp. nov., isolated from pollen microhabitat of Corylus avellana.</title>
        <authorList>
            <person name="Ambika Manirajan B."/>
            <person name="Suarez C."/>
            <person name="Ratering S."/>
            <person name="Geissler-Plaum R."/>
            <person name="Cardinale M."/>
            <person name="Sylvia S."/>
        </authorList>
    </citation>
    <scope>NUCLEOTIDE SEQUENCE [LARGE SCALE GENOMIC DNA]</scope>
    <source>
        <strain evidence="3 4">HA7</strain>
    </source>
</reference>
<dbReference type="RefSeq" id="WP_100987704.1">
    <property type="nucleotide sequence ID" value="NZ_CP025096.1"/>
</dbReference>
<evidence type="ECO:0000313" key="3">
    <source>
        <dbReference type="EMBL" id="AUD01984.1"/>
    </source>
</evidence>
<dbReference type="KEGG" id="spir:CWM47_09235"/>
<dbReference type="EMBL" id="CP025096">
    <property type="protein sequence ID" value="AUD01984.1"/>
    <property type="molecule type" value="Genomic_DNA"/>
</dbReference>
<dbReference type="InterPro" id="IPR036388">
    <property type="entry name" value="WH-like_DNA-bd_sf"/>
</dbReference>
<dbReference type="SUPFAM" id="SSF52540">
    <property type="entry name" value="P-loop containing nucleoside triphosphate hydrolases"/>
    <property type="match status" value="1"/>
</dbReference>
<dbReference type="OrthoDB" id="594504at2"/>
<dbReference type="InterPro" id="IPR003593">
    <property type="entry name" value="AAA+_ATPase"/>
</dbReference>
<feature type="domain" description="AAA+ ATPase" evidence="2">
    <location>
        <begin position="49"/>
        <end position="198"/>
    </location>
</feature>
<evidence type="ECO:0000256" key="1">
    <source>
        <dbReference type="ARBA" id="ARBA00023125"/>
    </source>
</evidence>
<protein>
    <recommendedName>
        <fullName evidence="2">AAA+ ATPase domain-containing protein</fullName>
    </recommendedName>
</protein>
<dbReference type="InterPro" id="IPR027417">
    <property type="entry name" value="P-loop_NTPase"/>
</dbReference>
<name>A0A2K8YWL8_9BACT</name>
<dbReference type="PANTHER" id="PTHR34301">
    <property type="entry name" value="DNA-BINDING PROTEIN-RELATED"/>
    <property type="match status" value="1"/>
</dbReference>
<dbReference type="PANTHER" id="PTHR34301:SF8">
    <property type="entry name" value="ATPASE DOMAIN-CONTAINING PROTEIN"/>
    <property type="match status" value="1"/>
</dbReference>
<dbReference type="SMART" id="SM00382">
    <property type="entry name" value="AAA"/>
    <property type="match status" value="1"/>
</dbReference>
<proteinExistence type="predicted"/>
<dbReference type="Gene3D" id="1.10.10.10">
    <property type="entry name" value="Winged helix-like DNA-binding domain superfamily/Winged helix DNA-binding domain"/>
    <property type="match status" value="1"/>
</dbReference>
<dbReference type="SUPFAM" id="SSF46785">
    <property type="entry name" value="Winged helix' DNA-binding domain"/>
    <property type="match status" value="1"/>
</dbReference>
<dbReference type="InterPro" id="IPR036390">
    <property type="entry name" value="WH_DNA-bd_sf"/>
</dbReference>
<gene>
    <name evidence="3" type="ORF">CWM47_09235</name>
</gene>
<dbReference type="Gene3D" id="3.40.50.300">
    <property type="entry name" value="P-loop containing nucleotide triphosphate hydrolases"/>
    <property type="match status" value="1"/>
</dbReference>
<keyword evidence="4" id="KW-1185">Reference proteome</keyword>
<evidence type="ECO:0000259" key="2">
    <source>
        <dbReference type="SMART" id="SM00382"/>
    </source>
</evidence>
<organism evidence="3 4">
    <name type="scientific">Spirosoma pollinicola</name>
    <dbReference type="NCBI Taxonomy" id="2057025"/>
    <lineage>
        <taxon>Bacteria</taxon>
        <taxon>Pseudomonadati</taxon>
        <taxon>Bacteroidota</taxon>
        <taxon>Cytophagia</taxon>
        <taxon>Cytophagales</taxon>
        <taxon>Cytophagaceae</taxon>
        <taxon>Spirosoma</taxon>
    </lineage>
</organism>
<keyword evidence="1" id="KW-0238">DNA-binding</keyword>
<evidence type="ECO:0000313" key="4">
    <source>
        <dbReference type="Proteomes" id="UP000232883"/>
    </source>
</evidence>
<sequence length="752" mass="87303">MSPNSQPLIATIYNPHNQSKEALIAGFIARKQKFERLFRDIRDSPMVKPEQNYLIQGIRGMGKTTLLLRLAYEVDNTPELRQHLVPVVFNEEEYGIGSLADVWERTAQYLGETDASFVDLYDTMTQRYGEADYEQQAFQTLIVALQQQNKKLLLLIDNVGDVLKKLDTQEEQRLREVLLTTPELRLIGATSVVIEQVHDYTKPFYEFFKIIHLDGLTQQEAIELFAKLGETYHAEAVQQLIQRQPGRIEAIRRLTGGVIRTMVLLFEIMVENDSGSVFRDLEVLLDRVTPLYKHRMDDLPAQQQKIVAALAQAWDAASAKELAQAVRLESKVVSAQLKQLINSGLVEKVETNTKNHLYRLEERFFNIWYLMRFGRKTDQRILWLVRFFDTMFEGDSEWMHERIDGHLQAIELGKLDPEAALYLTTAFAELVKNEEVEDVLKRKTIIYLSKSGRVDLVNDLSESKYERVNYLLEIEQYQQAIVILEKFNNRSYQNLLDLTTCHLFLNNLDRAREIAIEILLTQSIDHKQMKLKASEFEEEKVSKGSYTTIRMLVSLLIVLGIVVVLFTRYSEVDNMIEINTEDSDIFSSNLKADLSSEVALRYFLINNSSRKVTAYKLISDISHTDSDLDDKQTRTLIAKRIIELWNNKYEELYKLIPLHKSPPLKASHKQKGADVATLFLFLLLAKKQYHTAYNYFAQEEWQLKDRFKPLYYATLFFLKDEYPTEYLRMGPELKETVDDVLTEVAQMAIDYA</sequence>
<dbReference type="AlphaFoldDB" id="A0A2K8YWL8"/>
<accession>A0A2K8YWL8</accession>